<reference evidence="2" key="1">
    <citation type="submission" date="2018-05" db="EMBL/GenBank/DDBJ databases">
        <authorList>
            <person name="Lanie J.A."/>
            <person name="Ng W.-L."/>
            <person name="Kazmierczak K.M."/>
            <person name="Andrzejewski T.M."/>
            <person name="Davidsen T.M."/>
            <person name="Wayne K.J."/>
            <person name="Tettelin H."/>
            <person name="Glass J.I."/>
            <person name="Rusch D."/>
            <person name="Podicherti R."/>
            <person name="Tsui H.-C.T."/>
            <person name="Winkler M.E."/>
        </authorList>
    </citation>
    <scope>NUCLEOTIDE SEQUENCE</scope>
</reference>
<feature type="non-terminal residue" evidence="2">
    <location>
        <position position="139"/>
    </location>
</feature>
<keyword evidence="1" id="KW-0472">Membrane</keyword>
<proteinExistence type="predicted"/>
<protein>
    <submittedName>
        <fullName evidence="2">Uncharacterized protein</fullName>
    </submittedName>
</protein>
<accession>A0A382KZM7</accession>
<gene>
    <name evidence="2" type="ORF">METZ01_LOCUS282774</name>
</gene>
<keyword evidence="1" id="KW-1133">Transmembrane helix</keyword>
<organism evidence="2">
    <name type="scientific">marine metagenome</name>
    <dbReference type="NCBI Taxonomy" id="408172"/>
    <lineage>
        <taxon>unclassified sequences</taxon>
        <taxon>metagenomes</taxon>
        <taxon>ecological metagenomes</taxon>
    </lineage>
</organism>
<sequence>MSTGNVRKGVTQASFNEEASFVLFAEILLLSSALGYSFGNWYVFGGLLIGLGIAFMIPILNKILALIFALSWGIIGAIIVKFFQSLESIKDVSIDLILSSFSILTSQVNSIEDISIYLILSLFSTPASQVLGVILFLSG</sequence>
<dbReference type="AlphaFoldDB" id="A0A382KZM7"/>
<dbReference type="EMBL" id="UINC01083829">
    <property type="protein sequence ID" value="SVC29920.1"/>
    <property type="molecule type" value="Genomic_DNA"/>
</dbReference>
<evidence type="ECO:0000313" key="2">
    <source>
        <dbReference type="EMBL" id="SVC29920.1"/>
    </source>
</evidence>
<feature type="transmembrane region" description="Helical" evidence="1">
    <location>
        <begin position="114"/>
        <end position="137"/>
    </location>
</feature>
<feature type="transmembrane region" description="Helical" evidence="1">
    <location>
        <begin position="64"/>
        <end position="83"/>
    </location>
</feature>
<name>A0A382KZM7_9ZZZZ</name>
<evidence type="ECO:0000256" key="1">
    <source>
        <dbReference type="SAM" id="Phobius"/>
    </source>
</evidence>
<keyword evidence="1" id="KW-0812">Transmembrane</keyword>